<reference evidence="1 2" key="1">
    <citation type="submission" date="2021-06" db="EMBL/GenBank/DDBJ databases">
        <title>Caerostris darwini draft genome.</title>
        <authorList>
            <person name="Kono N."/>
            <person name="Arakawa K."/>
        </authorList>
    </citation>
    <scope>NUCLEOTIDE SEQUENCE [LARGE SCALE GENOMIC DNA]</scope>
</reference>
<gene>
    <name evidence="1" type="ORF">CDAR_432301</name>
</gene>
<evidence type="ECO:0000313" key="1">
    <source>
        <dbReference type="EMBL" id="GIY52137.1"/>
    </source>
</evidence>
<proteinExistence type="predicted"/>
<name>A0AAV4U391_9ARAC</name>
<evidence type="ECO:0000313" key="2">
    <source>
        <dbReference type="Proteomes" id="UP001054837"/>
    </source>
</evidence>
<protein>
    <submittedName>
        <fullName evidence="1">Uncharacterized protein</fullName>
    </submittedName>
</protein>
<keyword evidence="2" id="KW-1185">Reference proteome</keyword>
<dbReference type="AlphaFoldDB" id="A0AAV4U391"/>
<accession>A0AAV4U391</accession>
<organism evidence="1 2">
    <name type="scientific">Caerostris darwini</name>
    <dbReference type="NCBI Taxonomy" id="1538125"/>
    <lineage>
        <taxon>Eukaryota</taxon>
        <taxon>Metazoa</taxon>
        <taxon>Ecdysozoa</taxon>
        <taxon>Arthropoda</taxon>
        <taxon>Chelicerata</taxon>
        <taxon>Arachnida</taxon>
        <taxon>Araneae</taxon>
        <taxon>Araneomorphae</taxon>
        <taxon>Entelegynae</taxon>
        <taxon>Araneoidea</taxon>
        <taxon>Araneidae</taxon>
        <taxon>Caerostris</taxon>
    </lineage>
</organism>
<comment type="caution">
    <text evidence="1">The sequence shown here is derived from an EMBL/GenBank/DDBJ whole genome shotgun (WGS) entry which is preliminary data.</text>
</comment>
<dbReference type="Proteomes" id="UP001054837">
    <property type="component" value="Unassembled WGS sequence"/>
</dbReference>
<dbReference type="EMBL" id="BPLQ01010632">
    <property type="protein sequence ID" value="GIY52137.1"/>
    <property type="molecule type" value="Genomic_DNA"/>
</dbReference>
<sequence length="96" mass="10723">MKPPLFCIMKNLGEESNTHIPEKNIPGGRKNLKPLCPAVVLKNTYATARGIQKTARRASASAASIPVKSARRSYSDSERRCLPKNARFNGRKWNKK</sequence>